<dbReference type="InterPro" id="IPR013099">
    <property type="entry name" value="K_chnl_dom"/>
</dbReference>
<dbReference type="Proteomes" id="UP000238634">
    <property type="component" value="Unassembled WGS sequence"/>
</dbReference>
<comment type="caution">
    <text evidence="5">The sequence shown here is derived from an EMBL/GenBank/DDBJ whole genome shotgun (WGS) entry which is preliminary data.</text>
</comment>
<protein>
    <submittedName>
        <fullName evidence="5">Potassium channel protein</fullName>
    </submittedName>
</protein>
<keyword evidence="2" id="KW-1133">Transmembrane helix</keyword>
<proteinExistence type="predicted"/>
<evidence type="ECO:0000256" key="2">
    <source>
        <dbReference type="SAM" id="Phobius"/>
    </source>
</evidence>
<dbReference type="InterPro" id="IPR050721">
    <property type="entry name" value="Trk_Ktr_HKT_K-transport"/>
</dbReference>
<dbReference type="SUPFAM" id="SSF81324">
    <property type="entry name" value="Voltage-gated potassium channels"/>
    <property type="match status" value="1"/>
</dbReference>
<keyword evidence="6" id="KW-1185">Reference proteome</keyword>
<dbReference type="SUPFAM" id="SSF51735">
    <property type="entry name" value="NAD(P)-binding Rossmann-fold domains"/>
    <property type="match status" value="1"/>
</dbReference>
<dbReference type="InterPro" id="IPR006037">
    <property type="entry name" value="RCK_C"/>
</dbReference>
<dbReference type="GO" id="GO:0008324">
    <property type="term" value="F:monoatomic cation transmembrane transporter activity"/>
    <property type="evidence" value="ECO:0007669"/>
    <property type="project" value="InterPro"/>
</dbReference>
<dbReference type="PANTHER" id="PTHR43833">
    <property type="entry name" value="POTASSIUM CHANNEL PROTEIN 2-RELATED-RELATED"/>
    <property type="match status" value="1"/>
</dbReference>
<dbReference type="GO" id="GO:0006813">
    <property type="term" value="P:potassium ion transport"/>
    <property type="evidence" value="ECO:0007669"/>
    <property type="project" value="InterPro"/>
</dbReference>
<feature type="transmembrane region" description="Helical" evidence="2">
    <location>
        <begin position="37"/>
        <end position="55"/>
    </location>
</feature>
<dbReference type="Gene3D" id="3.40.50.720">
    <property type="entry name" value="NAD(P)-binding Rossmann-like Domain"/>
    <property type="match status" value="1"/>
</dbReference>
<sequence length="356" mass="38742">MQGSLKRILTGALFFIATMITAVAGYMLAGWSLMDAVYMVVITTFGVGYGEVHPITSTTLRVFTICVIVAGTSSAVYIVGGFFQMITEGEINKVLGARRMTRSIETLEQHVIICGFGRMGQILARKMLDANIPCVIIDNNAERIAMAESSGYLIRIGNATDEAILHTAGIDRAKVLATVLPDDAANVFITLTARELNPKLMILARGELPSTEKKLRLAGANQVVLPAAISALRMSHMITHPATMEFLSNDDGRSRLNELLSQVDIQVDELAIVHNSPMVGATIEDIEVRGKGTFIIVALRKSDGTTITHPSQALVLSEGDAVIVMGHRGDIPQFVRKHVIRRPGRYASSRLFRIDR</sequence>
<comment type="subcellular location">
    <subcellularLocation>
        <location evidence="1">Cell membrane</location>
        <topology evidence="1">Multi-pass membrane protein</topology>
    </subcellularLocation>
</comment>
<dbReference type="PROSITE" id="PS51201">
    <property type="entry name" value="RCK_N"/>
    <property type="match status" value="1"/>
</dbReference>
<dbReference type="EMBL" id="PVWG01000020">
    <property type="protein sequence ID" value="PSB18137.1"/>
    <property type="molecule type" value="Genomic_DNA"/>
</dbReference>
<dbReference type="RefSeq" id="WP_073073435.1">
    <property type="nucleotide sequence ID" value="NZ_MPPI01000022.1"/>
</dbReference>
<dbReference type="Pfam" id="PF07885">
    <property type="entry name" value="Ion_trans_2"/>
    <property type="match status" value="1"/>
</dbReference>
<dbReference type="GO" id="GO:0005886">
    <property type="term" value="C:plasma membrane"/>
    <property type="evidence" value="ECO:0007669"/>
    <property type="project" value="UniProtKB-SubCell"/>
</dbReference>
<name>A0A2T1DCE7_9CYAN</name>
<dbReference type="InterPro" id="IPR036721">
    <property type="entry name" value="RCK_C_sf"/>
</dbReference>
<keyword evidence="5" id="KW-0813">Transport</keyword>
<organism evidence="5 6">
    <name type="scientific">Phormidesmis priestleyi ULC007</name>
    <dbReference type="NCBI Taxonomy" id="1920490"/>
    <lineage>
        <taxon>Bacteria</taxon>
        <taxon>Bacillati</taxon>
        <taxon>Cyanobacteriota</taxon>
        <taxon>Cyanophyceae</taxon>
        <taxon>Leptolyngbyales</taxon>
        <taxon>Leptolyngbyaceae</taxon>
        <taxon>Phormidesmis</taxon>
    </lineage>
</organism>
<accession>A0A2T1DCE7</accession>
<dbReference type="PROSITE" id="PS51202">
    <property type="entry name" value="RCK_C"/>
    <property type="match status" value="1"/>
</dbReference>
<dbReference type="STRING" id="1920490.GCA_001895925_01144"/>
<evidence type="ECO:0000313" key="5">
    <source>
        <dbReference type="EMBL" id="PSB18137.1"/>
    </source>
</evidence>
<evidence type="ECO:0000256" key="1">
    <source>
        <dbReference type="ARBA" id="ARBA00004651"/>
    </source>
</evidence>
<reference evidence="5 6" key="1">
    <citation type="submission" date="2018-02" db="EMBL/GenBank/DDBJ databases">
        <authorList>
            <person name="Cohen D.B."/>
            <person name="Kent A.D."/>
        </authorList>
    </citation>
    <scope>NUCLEOTIDE SEQUENCE [LARGE SCALE GENOMIC DNA]</scope>
    <source>
        <strain evidence="5 6">ULC007</strain>
    </source>
</reference>
<dbReference type="AlphaFoldDB" id="A0A2T1DCE7"/>
<keyword evidence="2" id="KW-0812">Transmembrane</keyword>
<dbReference type="Gene3D" id="1.10.287.70">
    <property type="match status" value="1"/>
</dbReference>
<feature type="domain" description="RCK N-terminal" evidence="3">
    <location>
        <begin position="108"/>
        <end position="225"/>
    </location>
</feature>
<dbReference type="Gene3D" id="3.30.70.1450">
    <property type="entry name" value="Regulator of K+ conductance, C-terminal domain"/>
    <property type="match status" value="1"/>
</dbReference>
<keyword evidence="5" id="KW-0406">Ion transport</keyword>
<dbReference type="SUPFAM" id="SSF116726">
    <property type="entry name" value="TrkA C-terminal domain-like"/>
    <property type="match status" value="1"/>
</dbReference>
<dbReference type="OrthoDB" id="9785285at2"/>
<keyword evidence="5" id="KW-0407">Ion channel</keyword>
<dbReference type="InterPro" id="IPR036291">
    <property type="entry name" value="NAD(P)-bd_dom_sf"/>
</dbReference>
<feature type="transmembrane region" description="Helical" evidence="2">
    <location>
        <begin position="62"/>
        <end position="83"/>
    </location>
</feature>
<gene>
    <name evidence="5" type="ORF">C7B65_16625</name>
</gene>
<evidence type="ECO:0000313" key="6">
    <source>
        <dbReference type="Proteomes" id="UP000238634"/>
    </source>
</evidence>
<keyword evidence="2" id="KW-0472">Membrane</keyword>
<reference evidence="5 6" key="2">
    <citation type="submission" date="2018-03" db="EMBL/GenBank/DDBJ databases">
        <title>The ancient ancestry and fast evolution of plastids.</title>
        <authorList>
            <person name="Moore K.R."/>
            <person name="Magnabosco C."/>
            <person name="Momper L."/>
            <person name="Gold D.A."/>
            <person name="Bosak T."/>
            <person name="Fournier G.P."/>
        </authorList>
    </citation>
    <scope>NUCLEOTIDE SEQUENCE [LARGE SCALE GENOMIC DNA]</scope>
    <source>
        <strain evidence="5 6">ULC007</strain>
    </source>
</reference>
<evidence type="ECO:0000259" key="4">
    <source>
        <dbReference type="PROSITE" id="PS51202"/>
    </source>
</evidence>
<evidence type="ECO:0000259" key="3">
    <source>
        <dbReference type="PROSITE" id="PS51201"/>
    </source>
</evidence>
<dbReference type="PANTHER" id="PTHR43833:SF9">
    <property type="entry name" value="POTASSIUM CHANNEL PROTEIN YUGO-RELATED"/>
    <property type="match status" value="1"/>
</dbReference>
<feature type="transmembrane region" description="Helical" evidence="2">
    <location>
        <begin position="12"/>
        <end position="31"/>
    </location>
</feature>
<feature type="domain" description="RCK C-terminal" evidence="4">
    <location>
        <begin position="254"/>
        <end position="340"/>
    </location>
</feature>
<dbReference type="InterPro" id="IPR003148">
    <property type="entry name" value="RCK_N"/>
</dbReference>
<dbReference type="Pfam" id="PF02254">
    <property type="entry name" value="TrkA_N"/>
    <property type="match status" value="1"/>
</dbReference>
<dbReference type="Pfam" id="PF02080">
    <property type="entry name" value="TrkA_C"/>
    <property type="match status" value="1"/>
</dbReference>